<feature type="transmembrane region" description="Helical" evidence="5">
    <location>
        <begin position="82"/>
        <end position="100"/>
    </location>
</feature>
<evidence type="ECO:0000259" key="6">
    <source>
        <dbReference type="PROSITE" id="PS50850"/>
    </source>
</evidence>
<evidence type="ECO:0000256" key="5">
    <source>
        <dbReference type="SAM" id="Phobius"/>
    </source>
</evidence>
<dbReference type="Pfam" id="PF07690">
    <property type="entry name" value="MFS_1"/>
    <property type="match status" value="1"/>
</dbReference>
<dbReference type="InterPro" id="IPR020846">
    <property type="entry name" value="MFS_dom"/>
</dbReference>
<feature type="transmembrane region" description="Helical" evidence="5">
    <location>
        <begin position="347"/>
        <end position="367"/>
    </location>
</feature>
<dbReference type="Proteomes" id="UP000224915">
    <property type="component" value="Unassembled WGS sequence"/>
</dbReference>
<name>A0A2A9CW89_9MICO</name>
<dbReference type="Gene3D" id="1.20.1250.20">
    <property type="entry name" value="MFS general substrate transporter like domains"/>
    <property type="match status" value="1"/>
</dbReference>
<keyword evidence="2 5" id="KW-0812">Transmembrane</keyword>
<feature type="transmembrane region" description="Helical" evidence="5">
    <location>
        <begin position="285"/>
        <end position="310"/>
    </location>
</feature>
<feature type="transmembrane region" description="Helical" evidence="5">
    <location>
        <begin position="253"/>
        <end position="273"/>
    </location>
</feature>
<dbReference type="AlphaFoldDB" id="A0A2A9CW89"/>
<dbReference type="GO" id="GO:0005886">
    <property type="term" value="C:plasma membrane"/>
    <property type="evidence" value="ECO:0007669"/>
    <property type="project" value="UniProtKB-SubCell"/>
</dbReference>
<feature type="domain" description="Major facilitator superfamily (MFS) profile" evidence="6">
    <location>
        <begin position="16"/>
        <end position="431"/>
    </location>
</feature>
<organism evidence="7 8">
    <name type="scientific">Serinibacter salmoneus</name>
    <dbReference type="NCBI Taxonomy" id="556530"/>
    <lineage>
        <taxon>Bacteria</taxon>
        <taxon>Bacillati</taxon>
        <taxon>Actinomycetota</taxon>
        <taxon>Actinomycetes</taxon>
        <taxon>Micrococcales</taxon>
        <taxon>Beutenbergiaceae</taxon>
        <taxon>Serinibacter</taxon>
    </lineage>
</organism>
<dbReference type="PROSITE" id="PS50850">
    <property type="entry name" value="MFS"/>
    <property type="match status" value="1"/>
</dbReference>
<evidence type="ECO:0000313" key="8">
    <source>
        <dbReference type="Proteomes" id="UP000224915"/>
    </source>
</evidence>
<accession>A0A2A9CW89</accession>
<dbReference type="EMBL" id="PDJD01000001">
    <property type="protein sequence ID" value="PFG18698.1"/>
    <property type="molecule type" value="Genomic_DNA"/>
</dbReference>
<evidence type="ECO:0000256" key="2">
    <source>
        <dbReference type="ARBA" id="ARBA00022692"/>
    </source>
</evidence>
<evidence type="ECO:0000256" key="1">
    <source>
        <dbReference type="ARBA" id="ARBA00004651"/>
    </source>
</evidence>
<feature type="transmembrane region" description="Helical" evidence="5">
    <location>
        <begin position="145"/>
        <end position="164"/>
    </location>
</feature>
<dbReference type="PRINTS" id="PR00173">
    <property type="entry name" value="EDTRNSPORT"/>
</dbReference>
<comment type="caution">
    <text evidence="7">The sequence shown here is derived from an EMBL/GenBank/DDBJ whole genome shotgun (WGS) entry which is preliminary data.</text>
</comment>
<keyword evidence="3 5" id="KW-1133">Transmembrane helix</keyword>
<dbReference type="SUPFAM" id="SSF103473">
    <property type="entry name" value="MFS general substrate transporter"/>
    <property type="match status" value="1"/>
</dbReference>
<dbReference type="OrthoDB" id="9776171at2"/>
<gene>
    <name evidence="7" type="ORF">ATL40_0241</name>
</gene>
<protein>
    <submittedName>
        <fullName evidence="7">Putative MFS family arabinose efflux permease</fullName>
    </submittedName>
</protein>
<comment type="subcellular location">
    <subcellularLocation>
        <location evidence="1">Cell membrane</location>
        <topology evidence="1">Multi-pass membrane protein</topology>
    </subcellularLocation>
</comment>
<evidence type="ECO:0000313" key="7">
    <source>
        <dbReference type="EMBL" id="PFG18698.1"/>
    </source>
</evidence>
<dbReference type="RefSeq" id="WP_098467944.1">
    <property type="nucleotide sequence ID" value="NZ_PDJD01000001.1"/>
</dbReference>
<feature type="transmembrane region" description="Helical" evidence="5">
    <location>
        <begin position="176"/>
        <end position="198"/>
    </location>
</feature>
<proteinExistence type="predicted"/>
<dbReference type="PANTHER" id="PTHR23534">
    <property type="entry name" value="MFS PERMEASE"/>
    <property type="match status" value="1"/>
</dbReference>
<dbReference type="InterPro" id="IPR036259">
    <property type="entry name" value="MFS_trans_sf"/>
</dbReference>
<dbReference type="InterPro" id="IPR011701">
    <property type="entry name" value="MFS"/>
</dbReference>
<sequence length="434" mass="42429">MTHAPADTRTRLQRRTLILLSVAQILSGIAAGSIVSVGSLIAVDLTGSDAWAGSVTTANTLGAALASLILAQLAAARGRRPALAGGLAIAALGATSVIAAAVTGQLLLLLLGGALMGFGSAVNLQARFAATDLAAPRTRSRDLSIVVWMSTVGAVTGPNLIAFAEAISQVTGLPLLAAAFAPPIAGLLAAVAVLGIGLRPDPLLLSREHEGALDPAWSAASTPQPVPDGAASSRGRFTGLSRSFAALRGHPRALAALIAILAAHAVMVAVMSMTPVHMEHHGATLQLVGLTVSLHIAGMYALAPVMGLLADRLGPPAVLVGGLAVLILAVALSGASGANAALTTAGLILLGLGWSAATVAGAAMIAASVTGPERVAVQGLADSLMSLAGAAGGALAGVGLAVVGYGGLNAAGGAVAALAIVAVLAVLRRPRVAP</sequence>
<feature type="transmembrane region" description="Helical" evidence="5">
    <location>
        <begin position="55"/>
        <end position="75"/>
    </location>
</feature>
<dbReference type="PANTHER" id="PTHR23534:SF1">
    <property type="entry name" value="MAJOR FACILITATOR SUPERFAMILY PROTEIN"/>
    <property type="match status" value="1"/>
</dbReference>
<feature type="transmembrane region" description="Helical" evidence="5">
    <location>
        <begin position="106"/>
        <end position="124"/>
    </location>
</feature>
<reference evidence="7 8" key="1">
    <citation type="submission" date="2017-10" db="EMBL/GenBank/DDBJ databases">
        <title>Sequencing the genomes of 1000 actinobacteria strains.</title>
        <authorList>
            <person name="Klenk H.-P."/>
        </authorList>
    </citation>
    <scope>NUCLEOTIDE SEQUENCE [LARGE SCALE GENOMIC DNA]</scope>
    <source>
        <strain evidence="7 8">DSM 21801</strain>
    </source>
</reference>
<keyword evidence="8" id="KW-1185">Reference proteome</keyword>
<feature type="transmembrane region" description="Helical" evidence="5">
    <location>
        <begin position="408"/>
        <end position="427"/>
    </location>
</feature>
<feature type="transmembrane region" description="Helical" evidence="5">
    <location>
        <begin position="17"/>
        <end position="43"/>
    </location>
</feature>
<feature type="transmembrane region" description="Helical" evidence="5">
    <location>
        <begin position="379"/>
        <end position="402"/>
    </location>
</feature>
<evidence type="ECO:0000256" key="3">
    <source>
        <dbReference type="ARBA" id="ARBA00022989"/>
    </source>
</evidence>
<dbReference type="GO" id="GO:0022857">
    <property type="term" value="F:transmembrane transporter activity"/>
    <property type="evidence" value="ECO:0007669"/>
    <property type="project" value="InterPro"/>
</dbReference>
<evidence type="ECO:0000256" key="4">
    <source>
        <dbReference type="ARBA" id="ARBA00023136"/>
    </source>
</evidence>
<feature type="transmembrane region" description="Helical" evidence="5">
    <location>
        <begin position="317"/>
        <end position="335"/>
    </location>
</feature>
<keyword evidence="4 5" id="KW-0472">Membrane</keyword>